<protein>
    <recommendedName>
        <fullName evidence="8">BZIP domain-containing protein</fullName>
    </recommendedName>
</protein>
<dbReference type="CDD" id="cd14702">
    <property type="entry name" value="bZIP_plant_GBF1"/>
    <property type="match status" value="1"/>
</dbReference>
<dbReference type="PROSITE" id="PS50217">
    <property type="entry name" value="BZIP"/>
    <property type="match status" value="1"/>
</dbReference>
<dbReference type="GO" id="GO:0005634">
    <property type="term" value="C:nucleus"/>
    <property type="evidence" value="ECO:0007669"/>
    <property type="project" value="UniProtKB-SubCell"/>
</dbReference>
<dbReference type="InterPro" id="IPR046347">
    <property type="entry name" value="bZIP_sf"/>
</dbReference>
<feature type="compositionally biased region" description="Low complexity" evidence="6">
    <location>
        <begin position="50"/>
        <end position="66"/>
    </location>
</feature>
<dbReference type="Pfam" id="PF00170">
    <property type="entry name" value="bZIP_1"/>
    <property type="match status" value="1"/>
</dbReference>
<dbReference type="SUPFAM" id="SSF57959">
    <property type="entry name" value="Leucine zipper domain"/>
    <property type="match status" value="1"/>
</dbReference>
<feature type="region of interest" description="Disordered" evidence="6">
    <location>
        <begin position="49"/>
        <end position="97"/>
    </location>
</feature>
<organism evidence="9 10">
    <name type="scientific">Escallonia rubra</name>
    <dbReference type="NCBI Taxonomy" id="112253"/>
    <lineage>
        <taxon>Eukaryota</taxon>
        <taxon>Viridiplantae</taxon>
        <taxon>Streptophyta</taxon>
        <taxon>Embryophyta</taxon>
        <taxon>Tracheophyta</taxon>
        <taxon>Spermatophyta</taxon>
        <taxon>Magnoliopsida</taxon>
        <taxon>eudicotyledons</taxon>
        <taxon>Gunneridae</taxon>
        <taxon>Pentapetalae</taxon>
        <taxon>asterids</taxon>
        <taxon>campanulids</taxon>
        <taxon>Escalloniales</taxon>
        <taxon>Escalloniaceae</taxon>
        <taxon>Escallonia</taxon>
    </lineage>
</organism>
<keyword evidence="10" id="KW-1185">Reference proteome</keyword>
<keyword evidence="5" id="KW-0539">Nucleus</keyword>
<dbReference type="GO" id="GO:0003700">
    <property type="term" value="F:DNA-binding transcription factor activity"/>
    <property type="evidence" value="ECO:0007669"/>
    <property type="project" value="InterPro"/>
</dbReference>
<dbReference type="InterPro" id="IPR004827">
    <property type="entry name" value="bZIP"/>
</dbReference>
<dbReference type="SMART" id="SM00338">
    <property type="entry name" value="BRLZ"/>
    <property type="match status" value="1"/>
</dbReference>
<evidence type="ECO:0000313" key="10">
    <source>
        <dbReference type="Proteomes" id="UP001187471"/>
    </source>
</evidence>
<feature type="transmembrane region" description="Helical" evidence="7">
    <location>
        <begin position="21"/>
        <end position="44"/>
    </location>
</feature>
<evidence type="ECO:0000256" key="5">
    <source>
        <dbReference type="ARBA" id="ARBA00023242"/>
    </source>
</evidence>
<keyword evidence="3" id="KW-0238">DNA-binding</keyword>
<dbReference type="PANTHER" id="PTHR45764">
    <property type="entry name" value="BZIP TRANSCRIPTION FACTOR 44"/>
    <property type="match status" value="1"/>
</dbReference>
<dbReference type="GO" id="GO:0000976">
    <property type="term" value="F:transcription cis-regulatory region binding"/>
    <property type="evidence" value="ECO:0007669"/>
    <property type="project" value="TreeGrafter"/>
</dbReference>
<keyword evidence="4" id="KW-0804">Transcription</keyword>
<dbReference type="FunFam" id="1.20.5.170:FF:000020">
    <property type="entry name" value="BZIP transcription factor"/>
    <property type="match status" value="1"/>
</dbReference>
<keyword evidence="2" id="KW-0805">Transcription regulation</keyword>
<evidence type="ECO:0000256" key="3">
    <source>
        <dbReference type="ARBA" id="ARBA00023125"/>
    </source>
</evidence>
<sequence length="205" mass="23611">RNPTIRVYDKFLFQTQDPSCSVFLCCLPLLVLRVFMNYLVYIHYSTTMASSSGNSSGSSKLQNSGSEGDLQVVMDQRKRKRMLSNRESARRSRMRKQQHLDDLLAQVTQLKKENHQILTSTNITAQHLVNVEAENSVLSAQMVELSQRLQSLTDILDYINTNNSNHVFETEQIQASSDLNFMNNPWNMMYFNQQPIMAAADIFQY</sequence>
<evidence type="ECO:0000256" key="7">
    <source>
        <dbReference type="SAM" id="Phobius"/>
    </source>
</evidence>
<reference evidence="9" key="1">
    <citation type="submission" date="2022-12" db="EMBL/GenBank/DDBJ databases">
        <title>Draft genome assemblies for two species of Escallonia (Escalloniales).</title>
        <authorList>
            <person name="Chanderbali A."/>
            <person name="Dervinis C."/>
            <person name="Anghel I."/>
            <person name="Soltis D."/>
            <person name="Soltis P."/>
            <person name="Zapata F."/>
        </authorList>
    </citation>
    <scope>NUCLEOTIDE SEQUENCE</scope>
    <source>
        <strain evidence="9">UCBG92.1500</strain>
        <tissue evidence="9">Leaf</tissue>
    </source>
</reference>
<dbReference type="InterPro" id="IPR045314">
    <property type="entry name" value="bZIP_plant_GBF1"/>
</dbReference>
<accession>A0AA88RGM9</accession>
<comment type="caution">
    <text evidence="9">The sequence shown here is derived from an EMBL/GenBank/DDBJ whole genome shotgun (WGS) entry which is preliminary data.</text>
</comment>
<evidence type="ECO:0000259" key="8">
    <source>
        <dbReference type="PROSITE" id="PS50217"/>
    </source>
</evidence>
<name>A0AA88RGM9_9ASTE</name>
<evidence type="ECO:0000313" key="9">
    <source>
        <dbReference type="EMBL" id="KAK2978626.1"/>
    </source>
</evidence>
<proteinExistence type="predicted"/>
<dbReference type="Gene3D" id="1.20.5.170">
    <property type="match status" value="1"/>
</dbReference>
<dbReference type="EMBL" id="JAVXUO010001852">
    <property type="protein sequence ID" value="KAK2978626.1"/>
    <property type="molecule type" value="Genomic_DNA"/>
</dbReference>
<feature type="non-terminal residue" evidence="9">
    <location>
        <position position="205"/>
    </location>
</feature>
<dbReference type="GO" id="GO:0046982">
    <property type="term" value="F:protein heterodimerization activity"/>
    <property type="evidence" value="ECO:0007669"/>
    <property type="project" value="UniProtKB-ARBA"/>
</dbReference>
<dbReference type="Proteomes" id="UP001187471">
    <property type="component" value="Unassembled WGS sequence"/>
</dbReference>
<evidence type="ECO:0000256" key="6">
    <source>
        <dbReference type="SAM" id="MobiDB-lite"/>
    </source>
</evidence>
<dbReference type="PROSITE" id="PS00036">
    <property type="entry name" value="BZIP_BASIC"/>
    <property type="match status" value="1"/>
</dbReference>
<keyword evidence="7" id="KW-0812">Transmembrane</keyword>
<dbReference type="AlphaFoldDB" id="A0AA88RGM9"/>
<evidence type="ECO:0000256" key="2">
    <source>
        <dbReference type="ARBA" id="ARBA00023015"/>
    </source>
</evidence>
<comment type="subcellular location">
    <subcellularLocation>
        <location evidence="1">Nucleus</location>
    </subcellularLocation>
</comment>
<evidence type="ECO:0000256" key="1">
    <source>
        <dbReference type="ARBA" id="ARBA00004123"/>
    </source>
</evidence>
<dbReference type="PANTHER" id="PTHR45764:SF38">
    <property type="entry name" value="BZIP TRANSCRIPTION FACTOR 44"/>
    <property type="match status" value="1"/>
</dbReference>
<evidence type="ECO:0000256" key="4">
    <source>
        <dbReference type="ARBA" id="ARBA00023163"/>
    </source>
</evidence>
<keyword evidence="7" id="KW-1133">Transmembrane helix</keyword>
<dbReference type="GO" id="GO:0045893">
    <property type="term" value="P:positive regulation of DNA-templated transcription"/>
    <property type="evidence" value="ECO:0007669"/>
    <property type="project" value="TreeGrafter"/>
</dbReference>
<feature type="domain" description="BZIP" evidence="8">
    <location>
        <begin position="75"/>
        <end position="138"/>
    </location>
</feature>
<gene>
    <name evidence="9" type="ORF">RJ640_020936</name>
</gene>
<keyword evidence="7" id="KW-0472">Membrane</keyword>